<sequence length="259" mass="27889">MSEAHDTTTVTVRGAGATVAIDVAPDCPELAEAVRRAWSRATISDIPIARVSAALTTDPTRADVTGTDLHHVMERLTQRVTMQILTAEIGRLLLFHAAALADPVSGRSVVFVAPSHAGKTTVAQTLGDQFAYLTDETVAIDDDLRILPYPKPLSVRFSPEKRRELSADELGLHAAPARPTVARLVVLRRSDDHDGQPQATELDDFDAIVALVGETSSLAKLDRPLHRLADLITGTGPVVEFRYREAESLRPLVAGLVAL</sequence>
<evidence type="ECO:0000313" key="2">
    <source>
        <dbReference type="Proteomes" id="UP000824504"/>
    </source>
</evidence>
<accession>A0ABX8SP07</accession>
<reference evidence="1 2" key="1">
    <citation type="submission" date="2021-07" db="EMBL/GenBank/DDBJ databases">
        <title>complete genome sequencing of Tessaracoccus sp.J1M15.</title>
        <authorList>
            <person name="Bae J.-W."/>
            <person name="Kim D.-y."/>
        </authorList>
    </citation>
    <scope>NUCLEOTIDE SEQUENCE [LARGE SCALE GENOMIC DNA]</scope>
    <source>
        <strain evidence="1 2">J1M15</strain>
    </source>
</reference>
<protein>
    <submittedName>
        <fullName evidence="1">Uncharacterized protein</fullName>
    </submittedName>
</protein>
<dbReference type="RefSeq" id="WP_219082285.1">
    <property type="nucleotide sequence ID" value="NZ_CP079216.1"/>
</dbReference>
<dbReference type="EMBL" id="CP079216">
    <property type="protein sequence ID" value="QXT62939.1"/>
    <property type="molecule type" value="Genomic_DNA"/>
</dbReference>
<dbReference type="Proteomes" id="UP000824504">
    <property type="component" value="Chromosome"/>
</dbReference>
<name>A0ABX8SP07_9ACTN</name>
<keyword evidence="2" id="KW-1185">Reference proteome</keyword>
<evidence type="ECO:0000313" key="1">
    <source>
        <dbReference type="EMBL" id="QXT62939.1"/>
    </source>
</evidence>
<gene>
    <name evidence="1" type="ORF">KDB89_00135</name>
</gene>
<organism evidence="1 2">
    <name type="scientific">Tessaracoccus palaemonis</name>
    <dbReference type="NCBI Taxonomy" id="2829499"/>
    <lineage>
        <taxon>Bacteria</taxon>
        <taxon>Bacillati</taxon>
        <taxon>Actinomycetota</taxon>
        <taxon>Actinomycetes</taxon>
        <taxon>Propionibacteriales</taxon>
        <taxon>Propionibacteriaceae</taxon>
        <taxon>Tessaracoccus</taxon>
    </lineage>
</organism>
<proteinExistence type="predicted"/>